<accession>A0ACC2NN02</accession>
<dbReference type="EMBL" id="CM056743">
    <property type="protein sequence ID" value="KAJ8672286.1"/>
    <property type="molecule type" value="Genomic_DNA"/>
</dbReference>
<evidence type="ECO:0000313" key="2">
    <source>
        <dbReference type="Proteomes" id="UP001239111"/>
    </source>
</evidence>
<organism evidence="1 2">
    <name type="scientific">Eretmocerus hayati</name>
    <dbReference type="NCBI Taxonomy" id="131215"/>
    <lineage>
        <taxon>Eukaryota</taxon>
        <taxon>Metazoa</taxon>
        <taxon>Ecdysozoa</taxon>
        <taxon>Arthropoda</taxon>
        <taxon>Hexapoda</taxon>
        <taxon>Insecta</taxon>
        <taxon>Pterygota</taxon>
        <taxon>Neoptera</taxon>
        <taxon>Endopterygota</taxon>
        <taxon>Hymenoptera</taxon>
        <taxon>Apocrita</taxon>
        <taxon>Proctotrupomorpha</taxon>
        <taxon>Chalcidoidea</taxon>
        <taxon>Aphelinidae</taxon>
        <taxon>Aphelininae</taxon>
        <taxon>Eretmocerus</taxon>
    </lineage>
</organism>
<keyword evidence="2" id="KW-1185">Reference proteome</keyword>
<name>A0ACC2NN02_9HYME</name>
<proteinExistence type="predicted"/>
<comment type="caution">
    <text evidence="1">The sequence shown here is derived from an EMBL/GenBank/DDBJ whole genome shotgun (WGS) entry which is preliminary data.</text>
</comment>
<dbReference type="Proteomes" id="UP001239111">
    <property type="component" value="Chromosome 3"/>
</dbReference>
<reference evidence="1" key="1">
    <citation type="submission" date="2023-04" db="EMBL/GenBank/DDBJ databases">
        <title>A chromosome-level genome assembly of the parasitoid wasp Eretmocerus hayati.</title>
        <authorList>
            <person name="Zhong Y."/>
            <person name="Liu S."/>
            <person name="Liu Y."/>
        </authorList>
    </citation>
    <scope>NUCLEOTIDE SEQUENCE</scope>
    <source>
        <strain evidence="1">ZJU_SS_LIU_2023</strain>
    </source>
</reference>
<sequence length="139" mass="15960">MSIFVVQYSIWSSQKDSNAQHTVFRRILEGFDRQMGPHNESAIDRHENTQLINHYAASDNIASRYFGPQPSNKVKSRKSTRGALMVFIVFFLSKQPRREPPWNIAVETIIRFGDESVKDEFAPCPCPEHNTVFGVLECD</sequence>
<protein>
    <submittedName>
        <fullName evidence="1">Uncharacterized protein</fullName>
    </submittedName>
</protein>
<evidence type="ECO:0000313" key="1">
    <source>
        <dbReference type="EMBL" id="KAJ8672286.1"/>
    </source>
</evidence>
<gene>
    <name evidence="1" type="ORF">QAD02_003545</name>
</gene>